<dbReference type="Proteomes" id="UP000561011">
    <property type="component" value="Unassembled WGS sequence"/>
</dbReference>
<evidence type="ECO:0000313" key="2">
    <source>
        <dbReference type="Proteomes" id="UP000561011"/>
    </source>
</evidence>
<dbReference type="SUPFAM" id="SSF88659">
    <property type="entry name" value="Sigma3 and sigma4 domains of RNA polymerase sigma factors"/>
    <property type="match status" value="1"/>
</dbReference>
<dbReference type="InterPro" id="IPR013324">
    <property type="entry name" value="RNA_pol_sigma_r3/r4-like"/>
</dbReference>
<proteinExistence type="predicted"/>
<dbReference type="AlphaFoldDB" id="A0A853F3G9"/>
<dbReference type="RefSeq" id="WP_179914675.1">
    <property type="nucleotide sequence ID" value="NZ_JACBYE010000088.1"/>
</dbReference>
<sequence length="126" mass="13516">MTTTLTARSTRSGGWWAVEVPEVQGLFTQARRLDQVTAAVLDAAALLTGRPESDFDVVVVPVLDADDLSVVRDARERRAELAEAEQAAARASRAAVARLRAEGLTVRDVAEIMGMSPQRVSQLVAS</sequence>
<dbReference type="EMBL" id="JACBYE010000088">
    <property type="protein sequence ID" value="NYS95548.1"/>
    <property type="molecule type" value="Genomic_DNA"/>
</dbReference>
<name>A0A853F3G9_9MICO</name>
<dbReference type="InterPro" id="IPR035069">
    <property type="entry name" value="TTHA1013/TTHA0281-like"/>
</dbReference>
<protein>
    <recommendedName>
        <fullName evidence="3">Antitoxin HicB</fullName>
    </recommendedName>
</protein>
<organism evidence="1 2">
    <name type="scientific">Sanguibacter inulinus</name>
    <dbReference type="NCBI Taxonomy" id="60922"/>
    <lineage>
        <taxon>Bacteria</taxon>
        <taxon>Bacillati</taxon>
        <taxon>Actinomycetota</taxon>
        <taxon>Actinomycetes</taxon>
        <taxon>Micrococcales</taxon>
        <taxon>Sanguibacteraceae</taxon>
        <taxon>Sanguibacter</taxon>
    </lineage>
</organism>
<reference evidence="1 2" key="1">
    <citation type="submission" date="2020-07" db="EMBL/GenBank/DDBJ databases">
        <title>MOT database genomes.</title>
        <authorList>
            <person name="Joseph S."/>
            <person name="Aduse-Opoku J."/>
            <person name="Hashim A."/>
            <person name="Wade W."/>
            <person name="Curtis M."/>
        </authorList>
    </citation>
    <scope>NUCLEOTIDE SEQUENCE [LARGE SCALE GENOMIC DNA]</scope>
    <source>
        <strain evidence="1 2">DSM 100099</strain>
    </source>
</reference>
<evidence type="ECO:0008006" key="3">
    <source>
        <dbReference type="Google" id="ProtNLM"/>
    </source>
</evidence>
<gene>
    <name evidence="1" type="ORF">HZZ10_18755</name>
</gene>
<dbReference type="SUPFAM" id="SSF143100">
    <property type="entry name" value="TTHA1013/TTHA0281-like"/>
    <property type="match status" value="1"/>
</dbReference>
<keyword evidence="2" id="KW-1185">Reference proteome</keyword>
<dbReference type="Pfam" id="PF13384">
    <property type="entry name" value="HTH_23"/>
    <property type="match status" value="1"/>
</dbReference>
<comment type="caution">
    <text evidence="1">The sequence shown here is derived from an EMBL/GenBank/DDBJ whole genome shotgun (WGS) entry which is preliminary data.</text>
</comment>
<evidence type="ECO:0000313" key="1">
    <source>
        <dbReference type="EMBL" id="NYS95548.1"/>
    </source>
</evidence>
<accession>A0A853F3G9</accession>